<proteinExistence type="predicted"/>
<sequence>MCGRSTGPPLLPVRVVAARLGHADPVITLRVHAHLIRFAESAVVEIFTQALDQGSGP</sequence>
<dbReference type="Proteomes" id="UP001596496">
    <property type="component" value="Unassembled WGS sequence"/>
</dbReference>
<comment type="caution">
    <text evidence="1">The sequence shown here is derived from an EMBL/GenBank/DDBJ whole genome shotgun (WGS) entry which is preliminary data.</text>
</comment>
<reference evidence="2" key="1">
    <citation type="journal article" date="2019" name="Int. J. Syst. Evol. Microbiol.">
        <title>The Global Catalogue of Microorganisms (GCM) 10K type strain sequencing project: providing services to taxonomists for standard genome sequencing and annotation.</title>
        <authorList>
            <consortium name="The Broad Institute Genomics Platform"/>
            <consortium name="The Broad Institute Genome Sequencing Center for Infectious Disease"/>
            <person name="Wu L."/>
            <person name="Ma J."/>
        </authorList>
    </citation>
    <scope>NUCLEOTIDE SEQUENCE [LARGE SCALE GENOMIC DNA]</scope>
    <source>
        <strain evidence="2">CECT 7649</strain>
    </source>
</reference>
<dbReference type="EMBL" id="JBHTCG010000004">
    <property type="protein sequence ID" value="MFC7382161.1"/>
    <property type="molecule type" value="Genomic_DNA"/>
</dbReference>
<name>A0ABW2P0Y4_9ACTN</name>
<evidence type="ECO:0008006" key="3">
    <source>
        <dbReference type="Google" id="ProtNLM"/>
    </source>
</evidence>
<keyword evidence="2" id="KW-1185">Reference proteome</keyword>
<evidence type="ECO:0000313" key="2">
    <source>
        <dbReference type="Proteomes" id="UP001596496"/>
    </source>
</evidence>
<accession>A0ABW2P0Y4</accession>
<evidence type="ECO:0000313" key="1">
    <source>
        <dbReference type="EMBL" id="MFC7382161.1"/>
    </source>
</evidence>
<protein>
    <recommendedName>
        <fullName evidence="3">Integrase</fullName>
    </recommendedName>
</protein>
<gene>
    <name evidence="1" type="ORF">ACFQSB_08070</name>
</gene>
<organism evidence="1 2">
    <name type="scientific">Sphaerisporangium rhizosphaerae</name>
    <dbReference type="NCBI Taxonomy" id="2269375"/>
    <lineage>
        <taxon>Bacteria</taxon>
        <taxon>Bacillati</taxon>
        <taxon>Actinomycetota</taxon>
        <taxon>Actinomycetes</taxon>
        <taxon>Streptosporangiales</taxon>
        <taxon>Streptosporangiaceae</taxon>
        <taxon>Sphaerisporangium</taxon>
    </lineage>
</organism>